<dbReference type="AlphaFoldDB" id="A0AAV1ULE9"/>
<reference evidence="2" key="1">
    <citation type="submission" date="2024-01" db="EMBL/GenBank/DDBJ databases">
        <authorList>
            <person name="Webb A."/>
        </authorList>
    </citation>
    <scope>NUCLEOTIDE SEQUENCE</scope>
    <source>
        <strain evidence="2">Pm1</strain>
    </source>
</reference>
<gene>
    <name evidence="2" type="ORF">PM001_LOCUS20450</name>
</gene>
<evidence type="ECO:0000256" key="1">
    <source>
        <dbReference type="SAM" id="Phobius"/>
    </source>
</evidence>
<feature type="transmembrane region" description="Helical" evidence="1">
    <location>
        <begin position="15"/>
        <end position="34"/>
    </location>
</feature>
<feature type="transmembrane region" description="Helical" evidence="1">
    <location>
        <begin position="219"/>
        <end position="242"/>
    </location>
</feature>
<evidence type="ECO:0000313" key="2">
    <source>
        <dbReference type="EMBL" id="CAK7935300.1"/>
    </source>
</evidence>
<dbReference type="Proteomes" id="UP001162060">
    <property type="component" value="Unassembled WGS sequence"/>
</dbReference>
<feature type="transmembrane region" description="Helical" evidence="1">
    <location>
        <begin position="46"/>
        <end position="68"/>
    </location>
</feature>
<organism evidence="2 3">
    <name type="scientific">Peronospora matthiolae</name>
    <dbReference type="NCBI Taxonomy" id="2874970"/>
    <lineage>
        <taxon>Eukaryota</taxon>
        <taxon>Sar</taxon>
        <taxon>Stramenopiles</taxon>
        <taxon>Oomycota</taxon>
        <taxon>Peronosporomycetes</taxon>
        <taxon>Peronosporales</taxon>
        <taxon>Peronosporaceae</taxon>
        <taxon>Peronospora</taxon>
    </lineage>
</organism>
<sequence>MTLTDEYEVHVLPSFVPFFWCFTGVSVVLFYYALHYAQKYSTTAAFLLTPFTCLCLLFDNTVMATTGIDRRRRSTQAMLAFHACVMPLLLLVSYELAYLVHKRRAVNFCGIRFESGRDDRGNDVGSGSSMARNRHCCCRLSTGLRILVWLAACVLLALNLLVAYHWTSNLSPEVTSLYAIQGDSVAHAVSAIVPALVLVILALYIGLQLWNYGTHYSYTVHATCCNPWIWMLVGAVALLLGYLMPSPLYALSSNAGEVVMMATIVRMFREVHYDMQQGLQFGEFVDSEGAAGHSQAFPLYNMGPVSWNKSAGQHKMNAEQPIGYAAMSTPNEWALPATLATQFRHDQAQDAQSSASAACLSVVVDRERTNQVPC</sequence>
<comment type="caution">
    <text evidence="2">The sequence shown here is derived from an EMBL/GenBank/DDBJ whole genome shotgun (WGS) entry which is preliminary data.</text>
</comment>
<keyword evidence="1" id="KW-0812">Transmembrane</keyword>
<feature type="transmembrane region" description="Helical" evidence="1">
    <location>
        <begin position="186"/>
        <end position="207"/>
    </location>
</feature>
<feature type="transmembrane region" description="Helical" evidence="1">
    <location>
        <begin position="80"/>
        <end position="100"/>
    </location>
</feature>
<dbReference type="EMBL" id="CAKLBY020000221">
    <property type="protein sequence ID" value="CAK7935300.1"/>
    <property type="molecule type" value="Genomic_DNA"/>
</dbReference>
<evidence type="ECO:0000313" key="3">
    <source>
        <dbReference type="Proteomes" id="UP001162060"/>
    </source>
</evidence>
<keyword evidence="1" id="KW-1133">Transmembrane helix</keyword>
<name>A0AAV1ULE9_9STRA</name>
<proteinExistence type="predicted"/>
<keyword evidence="1" id="KW-0472">Membrane</keyword>
<accession>A0AAV1ULE9</accession>
<protein>
    <submittedName>
        <fullName evidence="2">Uncharacterized protein</fullName>
    </submittedName>
</protein>
<feature type="transmembrane region" description="Helical" evidence="1">
    <location>
        <begin position="146"/>
        <end position="166"/>
    </location>
</feature>